<dbReference type="PANTHER" id="PTHR32196">
    <property type="entry name" value="ABC TRANSPORTER PERMEASE PROTEIN YPHD-RELATED-RELATED"/>
    <property type="match status" value="1"/>
</dbReference>
<dbReference type="Proteomes" id="UP000219994">
    <property type="component" value="Unassembled WGS sequence"/>
</dbReference>
<evidence type="ECO:0000313" key="8">
    <source>
        <dbReference type="Proteomes" id="UP000219994"/>
    </source>
</evidence>
<comment type="subcellular location">
    <subcellularLocation>
        <location evidence="1">Cell membrane</location>
        <topology evidence="1">Multi-pass membrane protein</topology>
    </subcellularLocation>
</comment>
<evidence type="ECO:0000256" key="3">
    <source>
        <dbReference type="ARBA" id="ARBA00022692"/>
    </source>
</evidence>
<feature type="transmembrane region" description="Helical" evidence="6">
    <location>
        <begin position="250"/>
        <end position="269"/>
    </location>
</feature>
<feature type="transmembrane region" description="Helical" evidence="6">
    <location>
        <begin position="21"/>
        <end position="42"/>
    </location>
</feature>
<name>A0A2A6FQ96_9MICO</name>
<evidence type="ECO:0000256" key="2">
    <source>
        <dbReference type="ARBA" id="ARBA00022475"/>
    </source>
</evidence>
<feature type="transmembrane region" description="Helical" evidence="6">
    <location>
        <begin position="220"/>
        <end position="238"/>
    </location>
</feature>
<protein>
    <recommendedName>
        <fullName evidence="9">ABC transporter permease</fullName>
    </recommendedName>
</protein>
<reference evidence="8" key="1">
    <citation type="submission" date="2017-03" db="EMBL/GenBank/DDBJ databases">
        <authorList>
            <person name="Lund M.B."/>
        </authorList>
    </citation>
    <scope>NUCLEOTIDE SEQUENCE [LARGE SCALE GENOMIC DNA]</scope>
</reference>
<feature type="transmembrane region" description="Helical" evidence="6">
    <location>
        <begin position="168"/>
        <end position="191"/>
    </location>
</feature>
<feature type="transmembrane region" description="Helical" evidence="6">
    <location>
        <begin position="76"/>
        <end position="94"/>
    </location>
</feature>
<feature type="transmembrane region" description="Helical" evidence="6">
    <location>
        <begin position="301"/>
        <end position="320"/>
    </location>
</feature>
<evidence type="ECO:0000256" key="6">
    <source>
        <dbReference type="SAM" id="Phobius"/>
    </source>
</evidence>
<keyword evidence="5 6" id="KW-0472">Membrane</keyword>
<organism evidence="7 8">
    <name type="scientific">Candidatus Lumbricidiphila eiseniae</name>
    <dbReference type="NCBI Taxonomy" id="1969409"/>
    <lineage>
        <taxon>Bacteria</taxon>
        <taxon>Bacillati</taxon>
        <taxon>Actinomycetota</taxon>
        <taxon>Actinomycetes</taxon>
        <taxon>Micrococcales</taxon>
        <taxon>Microbacteriaceae</taxon>
        <taxon>Candidatus Lumbricidiphila</taxon>
    </lineage>
</organism>
<feature type="transmembrane region" description="Helical" evidence="6">
    <location>
        <begin position="54"/>
        <end position="71"/>
    </location>
</feature>
<dbReference type="EMBL" id="NAEP01000045">
    <property type="protein sequence ID" value="PDQ34791.1"/>
    <property type="molecule type" value="Genomic_DNA"/>
</dbReference>
<feature type="transmembrane region" description="Helical" evidence="6">
    <location>
        <begin position="276"/>
        <end position="295"/>
    </location>
</feature>
<dbReference type="AlphaFoldDB" id="A0A2A6FQ96"/>
<dbReference type="InterPro" id="IPR001851">
    <property type="entry name" value="ABC_transp_permease"/>
</dbReference>
<evidence type="ECO:0000256" key="4">
    <source>
        <dbReference type="ARBA" id="ARBA00022989"/>
    </source>
</evidence>
<keyword evidence="2" id="KW-1003">Cell membrane</keyword>
<accession>A0A2A6FQ96</accession>
<keyword evidence="3 6" id="KW-0812">Transmembrane</keyword>
<proteinExistence type="predicted"/>
<sequence length="339" mass="35707">MKGESHMKPVLRGVVSGHGRVWSLVLLTGMTWIVFSLFGRGFLSPFNLNSLSQLIAQSVVIGFAQAALMVLGRINLAVGGIGVVVVASIGLMVTHTPVPLPLVLVLALMIGAAAGALIAVVELFTNLNSFVVTLAFLSIYQGSVLLLTQAAHYRISSPVLLAFGNGRALLPAISPLLVVALVVAILLWIFYFRTSPGWQSLAVGANERAAAASGLRVRRIVLLGYVVSGLLCAIAAIMETSRLAEASPSTGSDWLLLSFIGPLLAGVALSGGNVSIGGILIGSVFYGSIFSGLIILNVPTYWLTFAQATVLLIALVVGQLRRESFLRFSRSRERNSARG</sequence>
<evidence type="ECO:0000256" key="1">
    <source>
        <dbReference type="ARBA" id="ARBA00004651"/>
    </source>
</evidence>
<feature type="transmembrane region" description="Helical" evidence="6">
    <location>
        <begin position="100"/>
        <end position="120"/>
    </location>
</feature>
<evidence type="ECO:0000313" key="7">
    <source>
        <dbReference type="EMBL" id="PDQ34791.1"/>
    </source>
</evidence>
<dbReference type="CDD" id="cd06579">
    <property type="entry name" value="TM_PBP1_transp_AraH_like"/>
    <property type="match status" value="1"/>
</dbReference>
<feature type="transmembrane region" description="Helical" evidence="6">
    <location>
        <begin position="127"/>
        <end position="148"/>
    </location>
</feature>
<gene>
    <name evidence="7" type="ORF">B5766_09380</name>
</gene>
<dbReference type="GO" id="GO:0005886">
    <property type="term" value="C:plasma membrane"/>
    <property type="evidence" value="ECO:0007669"/>
    <property type="project" value="UniProtKB-SubCell"/>
</dbReference>
<comment type="caution">
    <text evidence="7">The sequence shown here is derived from an EMBL/GenBank/DDBJ whole genome shotgun (WGS) entry which is preliminary data.</text>
</comment>
<dbReference type="GO" id="GO:0022857">
    <property type="term" value="F:transmembrane transporter activity"/>
    <property type="evidence" value="ECO:0007669"/>
    <property type="project" value="InterPro"/>
</dbReference>
<dbReference type="Pfam" id="PF02653">
    <property type="entry name" value="BPD_transp_2"/>
    <property type="match status" value="1"/>
</dbReference>
<keyword evidence="4 6" id="KW-1133">Transmembrane helix</keyword>
<evidence type="ECO:0008006" key="9">
    <source>
        <dbReference type="Google" id="ProtNLM"/>
    </source>
</evidence>
<evidence type="ECO:0000256" key="5">
    <source>
        <dbReference type="ARBA" id="ARBA00023136"/>
    </source>
</evidence>